<sequence length="585" mass="65271">MADQCIVCLEDLDAVAVPDASIHDDLQVAATTADQPSPPHPSKTTNNEPIALIKPCNHVLHDECLRAWSQKANSCPICRQTFNLVEVLDKVGGTVLSEYEVEDKKQVAEFDPNAWVEEELEEEEGRPCPVCGEADQEEVLLLCDGCDAPYHTHCIGLGDRVPQGHWFCMECADEGAYARAAEATRDQTRTGPLSGRRAPRTQAGVRRTRQRMRNDHWVGAWSLFSSRIHNVAGLDLDFSDDDLPMADYRRHQRRTSDERREFQQWQQRLNIAGRQGARDVFRAAAPVMIRSRTPQTPEESIEETRAWGAFEKAKEIDTSSPARRKRKSRSITASPAEASQPPAEPERKLKRPRTRRVLDRPEASASMAGPSRQMNGQRAESPTARILNDTTGQPSFLSSLLKEVEMNSASDDDRSAFSATTVSGPNRVTSPPLEYSSPAASPVSSSPYHTPRASSITPHLTSASDPDHHKSEQEHPSSPILELRQPRPRRREPVPLPRSQDTSPVRAALPIEVKEGINKIVKSALAPHWKSMEITKEQYAEINKAVSRKLYETINFRNLNDEKEKWACEKIATQEVATAVKSLAT</sequence>
<dbReference type="Gene3D" id="3.30.40.10">
    <property type="entry name" value="Zinc/RING finger domain, C3HC4 (zinc finger)"/>
    <property type="match status" value="2"/>
</dbReference>
<feature type="compositionally biased region" description="Basic and acidic residues" evidence="5">
    <location>
        <begin position="465"/>
        <end position="475"/>
    </location>
</feature>
<dbReference type="PROSITE" id="PS01359">
    <property type="entry name" value="ZF_PHD_1"/>
    <property type="match status" value="1"/>
</dbReference>
<evidence type="ECO:0008006" key="10">
    <source>
        <dbReference type="Google" id="ProtNLM"/>
    </source>
</evidence>
<dbReference type="PROSITE" id="PS50089">
    <property type="entry name" value="ZF_RING_2"/>
    <property type="match status" value="1"/>
</dbReference>
<dbReference type="Pfam" id="PF00628">
    <property type="entry name" value="PHD"/>
    <property type="match status" value="1"/>
</dbReference>
<evidence type="ECO:0000256" key="3">
    <source>
        <dbReference type="ARBA" id="ARBA00022833"/>
    </source>
</evidence>
<keyword evidence="3" id="KW-0862">Zinc</keyword>
<dbReference type="AlphaFoldDB" id="A0A1L7XPC5"/>
<feature type="compositionally biased region" description="Polar residues" evidence="5">
    <location>
        <begin position="388"/>
        <end position="398"/>
    </location>
</feature>
<evidence type="ECO:0000256" key="5">
    <source>
        <dbReference type="SAM" id="MobiDB-lite"/>
    </source>
</evidence>
<feature type="region of interest" description="Disordered" evidence="5">
    <location>
        <begin position="290"/>
        <end position="503"/>
    </location>
</feature>
<feature type="domain" description="PHD-type" evidence="6">
    <location>
        <begin position="125"/>
        <end position="174"/>
    </location>
</feature>
<dbReference type="EMBL" id="FJOG01000040">
    <property type="protein sequence ID" value="CZR66901.1"/>
    <property type="molecule type" value="Genomic_DNA"/>
</dbReference>
<dbReference type="PROSITE" id="PS50016">
    <property type="entry name" value="ZF_PHD_2"/>
    <property type="match status" value="1"/>
</dbReference>
<dbReference type="PANTHER" id="PTHR12618">
    <property type="entry name" value="PHD AND RING FINGER DOMAIN-CONTAINING PROTEIN 1"/>
    <property type="match status" value="1"/>
</dbReference>
<dbReference type="PANTHER" id="PTHR12618:SF20">
    <property type="entry name" value="PHD AND RING FINGER DOMAIN-CONTAINING PROTEIN 1"/>
    <property type="match status" value="1"/>
</dbReference>
<dbReference type="Pfam" id="PF13639">
    <property type="entry name" value="zf-RING_2"/>
    <property type="match status" value="1"/>
</dbReference>
<keyword evidence="9" id="KW-1185">Reference proteome</keyword>
<organism evidence="8 9">
    <name type="scientific">Phialocephala subalpina</name>
    <dbReference type="NCBI Taxonomy" id="576137"/>
    <lineage>
        <taxon>Eukaryota</taxon>
        <taxon>Fungi</taxon>
        <taxon>Dikarya</taxon>
        <taxon>Ascomycota</taxon>
        <taxon>Pezizomycotina</taxon>
        <taxon>Leotiomycetes</taxon>
        <taxon>Helotiales</taxon>
        <taxon>Mollisiaceae</taxon>
        <taxon>Phialocephala</taxon>
        <taxon>Phialocephala fortinii species complex</taxon>
    </lineage>
</organism>
<dbReference type="InterPro" id="IPR047157">
    <property type="entry name" value="PHRF1/Atg35"/>
</dbReference>
<keyword evidence="2 4" id="KW-0863">Zinc-finger</keyword>
<dbReference type="OrthoDB" id="8062037at2759"/>
<protein>
    <recommendedName>
        <fullName evidence="10">PHD and RING finger domain protein</fullName>
    </recommendedName>
</protein>
<dbReference type="SUPFAM" id="SSF57850">
    <property type="entry name" value="RING/U-box"/>
    <property type="match status" value="1"/>
</dbReference>
<dbReference type="STRING" id="576137.A0A1L7XPC5"/>
<feature type="compositionally biased region" description="Low complexity" evidence="5">
    <location>
        <begin position="436"/>
        <end position="447"/>
    </location>
</feature>
<accession>A0A1L7XPC5</accession>
<feature type="domain" description="RING-type" evidence="7">
    <location>
        <begin position="5"/>
        <end position="79"/>
    </location>
</feature>
<dbReference type="SUPFAM" id="SSF57903">
    <property type="entry name" value="FYVE/PHD zinc finger"/>
    <property type="match status" value="1"/>
</dbReference>
<keyword evidence="1" id="KW-0479">Metal-binding</keyword>
<feature type="compositionally biased region" description="Polar residues" evidence="5">
    <location>
        <begin position="452"/>
        <end position="464"/>
    </location>
</feature>
<dbReference type="SMART" id="SM00184">
    <property type="entry name" value="RING"/>
    <property type="match status" value="2"/>
</dbReference>
<dbReference type="InterPro" id="IPR011011">
    <property type="entry name" value="Znf_FYVE_PHD"/>
</dbReference>
<evidence type="ECO:0000256" key="4">
    <source>
        <dbReference type="PROSITE-ProRule" id="PRU00175"/>
    </source>
</evidence>
<proteinExistence type="predicted"/>
<dbReference type="InterPro" id="IPR001841">
    <property type="entry name" value="Znf_RING"/>
</dbReference>
<evidence type="ECO:0000313" key="8">
    <source>
        <dbReference type="EMBL" id="CZR66901.1"/>
    </source>
</evidence>
<feature type="region of interest" description="Disordered" evidence="5">
    <location>
        <begin position="183"/>
        <end position="209"/>
    </location>
</feature>
<name>A0A1L7XPC5_9HELO</name>
<evidence type="ECO:0000313" key="9">
    <source>
        <dbReference type="Proteomes" id="UP000184330"/>
    </source>
</evidence>
<dbReference type="InterPro" id="IPR001965">
    <property type="entry name" value="Znf_PHD"/>
</dbReference>
<dbReference type="InterPro" id="IPR019787">
    <property type="entry name" value="Znf_PHD-finger"/>
</dbReference>
<dbReference type="InterPro" id="IPR019786">
    <property type="entry name" value="Zinc_finger_PHD-type_CS"/>
</dbReference>
<reference evidence="8 9" key="1">
    <citation type="submission" date="2016-03" db="EMBL/GenBank/DDBJ databases">
        <authorList>
            <person name="Ploux O."/>
        </authorList>
    </citation>
    <scope>NUCLEOTIDE SEQUENCE [LARGE SCALE GENOMIC DNA]</scope>
    <source>
        <strain evidence="8 9">UAMH 11012</strain>
    </source>
</reference>
<dbReference type="GO" id="GO:0008270">
    <property type="term" value="F:zinc ion binding"/>
    <property type="evidence" value="ECO:0007669"/>
    <property type="project" value="UniProtKB-KW"/>
</dbReference>
<evidence type="ECO:0000256" key="1">
    <source>
        <dbReference type="ARBA" id="ARBA00022723"/>
    </source>
</evidence>
<evidence type="ECO:0000259" key="7">
    <source>
        <dbReference type="PROSITE" id="PS50089"/>
    </source>
</evidence>
<feature type="compositionally biased region" description="Polar residues" evidence="5">
    <location>
        <begin position="420"/>
        <end position="429"/>
    </location>
</feature>
<evidence type="ECO:0000259" key="6">
    <source>
        <dbReference type="PROSITE" id="PS50016"/>
    </source>
</evidence>
<dbReference type="SMART" id="SM00249">
    <property type="entry name" value="PHD"/>
    <property type="match status" value="1"/>
</dbReference>
<gene>
    <name evidence="8" type="ORF">PAC_16802</name>
</gene>
<evidence type="ECO:0000256" key="2">
    <source>
        <dbReference type="ARBA" id="ARBA00022771"/>
    </source>
</evidence>
<dbReference type="Proteomes" id="UP000184330">
    <property type="component" value="Unassembled WGS sequence"/>
</dbReference>
<dbReference type="InterPro" id="IPR013083">
    <property type="entry name" value="Znf_RING/FYVE/PHD"/>
</dbReference>